<gene>
    <name evidence="1" type="ORF">SPELUC_LOCUS6191</name>
</gene>
<keyword evidence="2" id="KW-1185">Reference proteome</keyword>
<evidence type="ECO:0000313" key="1">
    <source>
        <dbReference type="EMBL" id="CAG8576428.1"/>
    </source>
</evidence>
<reference evidence="1" key="1">
    <citation type="submission" date="2021-06" db="EMBL/GenBank/DDBJ databases">
        <authorList>
            <person name="Kallberg Y."/>
            <person name="Tangrot J."/>
            <person name="Rosling A."/>
        </authorList>
    </citation>
    <scope>NUCLEOTIDE SEQUENCE</scope>
    <source>
        <strain evidence="1">28 12/20/2015</strain>
    </source>
</reference>
<protein>
    <submittedName>
        <fullName evidence="1">7688_t:CDS:1</fullName>
    </submittedName>
</protein>
<name>A0ACA9MAS4_9GLOM</name>
<comment type="caution">
    <text evidence="1">The sequence shown here is derived from an EMBL/GenBank/DDBJ whole genome shotgun (WGS) entry which is preliminary data.</text>
</comment>
<accession>A0ACA9MAS4</accession>
<sequence>MTEKIILLLIGKTGNGKSTLANVLTVIDTPGICDTKPENEKGVYKEIVEAVYGFKNGLNQILFVTRGRFTEEERNCYNLLCEAFFSKDIVKFITIVRTNFPNFEDEDECKNDIKEMIDEGGELSNLIKSCGKKVIHVDNNPKYSKERKNCRVILLDHLAKCKEIYQHEISSSVEKNPRIGDIKDIIKQIDNHTSGLMNHKKRINSAKMVGNIVEKAGGGLALFGAATSEQDTGAFAYGNLLSILGKGTKFGTGIVQGHLEKKYNEHLKRISERCRTLKLEGEKLIQEGCQDFEKLDEFSEKCVLEYTIEKFPDGFCDHFTVQSFERDNDLLNEALSERTYREMFLTPLITKLFQKKFKDMEIYFGEKNLFASAEDFDLKKDDKKNRSNGRKIDIVWATRPLKIEFAIAEISGPPNEHQHSHYFSDKIKIAKMLKVMLNRIVRIYGGVKTNLNLLKLYGLQVYNHMAIVYELSISYKGTYIFREVNRTNLPTTSVNTSLLRRCVPTFLHFKEIIFESLRNINQYITEAGLSTPIDNENANLFLTPMTYSPFDGKTNG</sequence>
<dbReference type="EMBL" id="CAJVPW010007059">
    <property type="protein sequence ID" value="CAG8576428.1"/>
    <property type="molecule type" value="Genomic_DNA"/>
</dbReference>
<organism evidence="1 2">
    <name type="scientific">Cetraspora pellucida</name>
    <dbReference type="NCBI Taxonomy" id="1433469"/>
    <lineage>
        <taxon>Eukaryota</taxon>
        <taxon>Fungi</taxon>
        <taxon>Fungi incertae sedis</taxon>
        <taxon>Mucoromycota</taxon>
        <taxon>Glomeromycotina</taxon>
        <taxon>Glomeromycetes</taxon>
        <taxon>Diversisporales</taxon>
        <taxon>Gigasporaceae</taxon>
        <taxon>Cetraspora</taxon>
    </lineage>
</organism>
<dbReference type="Proteomes" id="UP000789366">
    <property type="component" value="Unassembled WGS sequence"/>
</dbReference>
<proteinExistence type="predicted"/>
<evidence type="ECO:0000313" key="2">
    <source>
        <dbReference type="Proteomes" id="UP000789366"/>
    </source>
</evidence>